<keyword evidence="7 8" id="KW-0472">Membrane</keyword>
<keyword evidence="4" id="KW-0050">Antiport</keyword>
<feature type="transmembrane region" description="Helical" evidence="8">
    <location>
        <begin position="35"/>
        <end position="52"/>
    </location>
</feature>
<evidence type="ECO:0000313" key="10">
    <source>
        <dbReference type="Proteomes" id="UP000011115"/>
    </source>
</evidence>
<dbReference type="ExpressionAtlas" id="M0ZFX8">
    <property type="expression patterns" value="baseline"/>
</dbReference>
<feature type="transmembrane region" description="Helical" evidence="8">
    <location>
        <begin position="88"/>
        <end position="106"/>
    </location>
</feature>
<reference evidence="10" key="1">
    <citation type="journal article" date="2011" name="Nature">
        <title>Genome sequence and analysis of the tuber crop potato.</title>
        <authorList>
            <consortium name="The Potato Genome Sequencing Consortium"/>
        </authorList>
    </citation>
    <scope>NUCLEOTIDE SEQUENCE [LARGE SCALE GENOMIC DNA]</scope>
    <source>
        <strain evidence="10">cv. DM1-3 516 R44</strain>
    </source>
</reference>
<protein>
    <submittedName>
        <fullName evidence="9">Adenosine 3'-phospho 5'-phosphosulfate transporter</fullName>
    </submittedName>
</protein>
<dbReference type="InterPro" id="IPR013657">
    <property type="entry name" value="SCL35B1-4/HUT1"/>
</dbReference>
<evidence type="ECO:0000256" key="3">
    <source>
        <dbReference type="ARBA" id="ARBA00022448"/>
    </source>
</evidence>
<reference evidence="9" key="2">
    <citation type="submission" date="2015-06" db="UniProtKB">
        <authorList>
            <consortium name="EnsemblPlants"/>
        </authorList>
    </citation>
    <scope>IDENTIFICATION</scope>
    <source>
        <strain evidence="9">DM1-3 516 R44</strain>
    </source>
</reference>
<dbReference type="HOGENOM" id="CLU_1899875_0_0_1"/>
<evidence type="ECO:0000256" key="2">
    <source>
        <dbReference type="ARBA" id="ARBA00008349"/>
    </source>
</evidence>
<keyword evidence="6 8" id="KW-1133">Transmembrane helix</keyword>
<evidence type="ECO:0000256" key="8">
    <source>
        <dbReference type="SAM" id="Phobius"/>
    </source>
</evidence>
<dbReference type="Gramene" id="PGSC0003DMT400000001">
    <property type="protein sequence ID" value="PGSC0003DMT400000001"/>
    <property type="gene ID" value="PGSC0003DMG400000001"/>
</dbReference>
<feature type="transmembrane region" description="Helical" evidence="8">
    <location>
        <begin position="64"/>
        <end position="82"/>
    </location>
</feature>
<comment type="similarity">
    <text evidence="2">Belongs to the nucleotide-sugar transporter family. UDP-galactose:UMP antiporter (TC 2.A.7.11) subfamily.</text>
</comment>
<dbReference type="EnsemblPlants" id="PGSC0003DMT400000001">
    <property type="protein sequence ID" value="PGSC0003DMT400000001"/>
    <property type="gene ID" value="PGSC0003DMG400000001"/>
</dbReference>
<dbReference type="PANTHER" id="PTHR10778:SF43">
    <property type="entry name" value="UDP-GALACTOSE_UDP-GLUCOSE TRANSPORTER 4-LIKE"/>
    <property type="match status" value="1"/>
</dbReference>
<dbReference type="GO" id="GO:0016020">
    <property type="term" value="C:membrane"/>
    <property type="evidence" value="ECO:0007669"/>
    <property type="project" value="UniProtKB-SubCell"/>
</dbReference>
<comment type="subcellular location">
    <subcellularLocation>
        <location evidence="1">Membrane</location>
        <topology evidence="1">Multi-pass membrane protein</topology>
    </subcellularLocation>
</comment>
<evidence type="ECO:0000256" key="7">
    <source>
        <dbReference type="ARBA" id="ARBA00023136"/>
    </source>
</evidence>
<dbReference type="AlphaFoldDB" id="M0ZFX8"/>
<dbReference type="GO" id="GO:0015297">
    <property type="term" value="F:antiporter activity"/>
    <property type="evidence" value="ECO:0007669"/>
    <property type="project" value="UniProtKB-KW"/>
</dbReference>
<dbReference type="Pfam" id="PF08449">
    <property type="entry name" value="UAA"/>
    <property type="match status" value="1"/>
</dbReference>
<evidence type="ECO:0000256" key="1">
    <source>
        <dbReference type="ARBA" id="ARBA00004141"/>
    </source>
</evidence>
<name>M0ZFX8_SOLTU</name>
<organism evidence="9 10">
    <name type="scientific">Solanum tuberosum</name>
    <name type="common">Potato</name>
    <dbReference type="NCBI Taxonomy" id="4113"/>
    <lineage>
        <taxon>Eukaryota</taxon>
        <taxon>Viridiplantae</taxon>
        <taxon>Streptophyta</taxon>
        <taxon>Embryophyta</taxon>
        <taxon>Tracheophyta</taxon>
        <taxon>Spermatophyta</taxon>
        <taxon>Magnoliopsida</taxon>
        <taxon>eudicotyledons</taxon>
        <taxon>Gunneridae</taxon>
        <taxon>Pentapetalae</taxon>
        <taxon>asterids</taxon>
        <taxon>lamiids</taxon>
        <taxon>Solanales</taxon>
        <taxon>Solanaceae</taxon>
        <taxon>Solanoideae</taxon>
        <taxon>Solaneae</taxon>
        <taxon>Solanum</taxon>
    </lineage>
</organism>
<evidence type="ECO:0000256" key="5">
    <source>
        <dbReference type="ARBA" id="ARBA00022692"/>
    </source>
</evidence>
<evidence type="ECO:0000313" key="9">
    <source>
        <dbReference type="EnsemblPlants" id="PGSC0003DMT400000001"/>
    </source>
</evidence>
<keyword evidence="3" id="KW-0813">Transport</keyword>
<accession>M0ZFX8</accession>
<evidence type="ECO:0000256" key="6">
    <source>
        <dbReference type="ARBA" id="ARBA00022989"/>
    </source>
</evidence>
<keyword evidence="5 8" id="KW-0812">Transmembrane</keyword>
<dbReference type="PANTHER" id="PTHR10778">
    <property type="entry name" value="SOLUTE CARRIER FAMILY 35 MEMBER B"/>
    <property type="match status" value="1"/>
</dbReference>
<proteinExistence type="inferred from homology"/>
<evidence type="ECO:0000256" key="4">
    <source>
        <dbReference type="ARBA" id="ARBA00022449"/>
    </source>
</evidence>
<keyword evidence="10" id="KW-1185">Reference proteome</keyword>
<sequence>MVNPWKDYVKLSTVLMGSHGLTKGSLAFLNYPAQIMFKSAKVLPVMVMGAFVPGLRRKYPPHEYVSAVLLVAGLILFTLADAQTSPNFSLIGVLMISGALVMDSFVGNYQEAIFTSNPNTTQVYLMCFCIQYDA</sequence>
<dbReference type="Proteomes" id="UP000011115">
    <property type="component" value="Unassembled WGS sequence"/>
</dbReference>